<dbReference type="InterPro" id="IPR050231">
    <property type="entry name" value="Iron_ascorbate_oxido_reductase"/>
</dbReference>
<evidence type="ECO:0000313" key="5">
    <source>
        <dbReference type="Proteomes" id="UP000190312"/>
    </source>
</evidence>
<keyword evidence="2" id="KW-0479">Metal-binding</keyword>
<reference evidence="4 5" key="1">
    <citation type="submission" date="2016-10" db="EMBL/GenBank/DDBJ databases">
        <title>Genome sequencing of Aspergillus oryzae BCC7051.</title>
        <authorList>
            <person name="Thammarongtham C."/>
            <person name="Vorapreeda T."/>
            <person name="Nookaew I."/>
            <person name="Srisuk T."/>
            <person name="Land M."/>
            <person name="Jeennor S."/>
            <person name="Laoteng K."/>
        </authorList>
    </citation>
    <scope>NUCLEOTIDE SEQUENCE [LARGE SCALE GENOMIC DNA]</scope>
    <source>
        <strain evidence="4 5">BCC7051</strain>
    </source>
</reference>
<evidence type="ECO:0000259" key="3">
    <source>
        <dbReference type="PROSITE" id="PS51471"/>
    </source>
</evidence>
<dbReference type="VEuPathDB" id="FungiDB:AO090103000225"/>
<accession>A0A1S9DG68</accession>
<dbReference type="EMBL" id="MKZY01000006">
    <property type="protein sequence ID" value="OOO08082.1"/>
    <property type="molecule type" value="Genomic_DNA"/>
</dbReference>
<comment type="similarity">
    <text evidence="1 2">Belongs to the iron/ascorbate-dependent oxidoreductase family.</text>
</comment>
<evidence type="ECO:0000313" key="4">
    <source>
        <dbReference type="EMBL" id="OOO08082.1"/>
    </source>
</evidence>
<dbReference type="Pfam" id="PF03171">
    <property type="entry name" value="2OG-FeII_Oxy"/>
    <property type="match status" value="1"/>
</dbReference>
<protein>
    <submittedName>
        <fullName evidence="4">Non-heme dioxygenase N-terminal domain</fullName>
    </submittedName>
</protein>
<dbReference type="GO" id="GO:0046872">
    <property type="term" value="F:metal ion binding"/>
    <property type="evidence" value="ECO:0007669"/>
    <property type="project" value="UniProtKB-KW"/>
</dbReference>
<organism evidence="4 5">
    <name type="scientific">Aspergillus oryzae</name>
    <name type="common">Yellow koji mold</name>
    <dbReference type="NCBI Taxonomy" id="5062"/>
    <lineage>
        <taxon>Eukaryota</taxon>
        <taxon>Fungi</taxon>
        <taxon>Dikarya</taxon>
        <taxon>Ascomycota</taxon>
        <taxon>Pezizomycotina</taxon>
        <taxon>Eurotiomycetes</taxon>
        <taxon>Eurotiomycetidae</taxon>
        <taxon>Eurotiales</taxon>
        <taxon>Aspergillaceae</taxon>
        <taxon>Aspergillus</taxon>
        <taxon>Aspergillus subgen. Circumdati</taxon>
    </lineage>
</organism>
<dbReference type="Proteomes" id="UP000190312">
    <property type="component" value="Unassembled WGS sequence"/>
</dbReference>
<dbReference type="Gene3D" id="2.60.120.330">
    <property type="entry name" value="B-lactam Antibiotic, Isopenicillin N Synthase, Chain"/>
    <property type="match status" value="1"/>
</dbReference>
<feature type="domain" description="Fe2OG dioxygenase" evidence="3">
    <location>
        <begin position="199"/>
        <end position="316"/>
    </location>
</feature>
<name>A0A1S9DG68_ASPOZ</name>
<evidence type="ECO:0000256" key="1">
    <source>
        <dbReference type="ARBA" id="ARBA00008056"/>
    </source>
</evidence>
<evidence type="ECO:0000256" key="2">
    <source>
        <dbReference type="RuleBase" id="RU003682"/>
    </source>
</evidence>
<keyword evidence="2" id="KW-0560">Oxidoreductase</keyword>
<comment type="caution">
    <text evidence="4">The sequence shown here is derived from an EMBL/GenBank/DDBJ whole genome shotgun (WGS) entry which is preliminary data.</text>
</comment>
<dbReference type="Pfam" id="PF14226">
    <property type="entry name" value="DIOX_N"/>
    <property type="match status" value="1"/>
</dbReference>
<dbReference type="PANTHER" id="PTHR47990">
    <property type="entry name" value="2-OXOGLUTARATE (2OG) AND FE(II)-DEPENDENT OXYGENASE SUPERFAMILY PROTEIN-RELATED"/>
    <property type="match status" value="1"/>
</dbReference>
<keyword evidence="2" id="KW-0408">Iron</keyword>
<dbReference type="InterPro" id="IPR005123">
    <property type="entry name" value="Oxoglu/Fe-dep_dioxygenase_dom"/>
</dbReference>
<dbReference type="AlphaFoldDB" id="A0A1S9DG68"/>
<dbReference type="InterPro" id="IPR027443">
    <property type="entry name" value="IPNS-like_sf"/>
</dbReference>
<dbReference type="GO" id="GO:0044283">
    <property type="term" value="P:small molecule biosynthetic process"/>
    <property type="evidence" value="ECO:0007669"/>
    <property type="project" value="UniProtKB-ARBA"/>
</dbReference>
<keyword evidence="4" id="KW-0223">Dioxygenase</keyword>
<dbReference type="eggNOG" id="KOG0143">
    <property type="taxonomic scope" value="Eukaryota"/>
</dbReference>
<dbReference type="OrthoDB" id="627829at2759"/>
<proteinExistence type="inferred from homology"/>
<gene>
    <name evidence="4" type="ORF">OAory_01045820</name>
</gene>
<dbReference type="PROSITE" id="PS51471">
    <property type="entry name" value="FE2OG_OXY"/>
    <property type="match status" value="1"/>
</dbReference>
<dbReference type="GO" id="GO:0051213">
    <property type="term" value="F:dioxygenase activity"/>
    <property type="evidence" value="ECO:0007669"/>
    <property type="project" value="UniProtKB-KW"/>
</dbReference>
<dbReference type="InterPro" id="IPR026992">
    <property type="entry name" value="DIOX_N"/>
</dbReference>
<dbReference type="SUPFAM" id="SSF51197">
    <property type="entry name" value="Clavaminate synthase-like"/>
    <property type="match status" value="1"/>
</dbReference>
<sequence length="395" mass="44488">MAVNFTQIPTIDLAHAQSPVTKASFLSDLRDAIVKVGFFYVKNHGVPNNVERNFVEQSVKFFDLPLEDRLEVEMLHSKHFLGYVREQNEKTAQRTDFRETFNLGMDLAAPGEEEPAYRNMSGPNLVRMTFSCALCGAPSLIEMNDTIKWPNETAIPGFRAAMEDYVKHIQTLGDDFKVLVAEALDLEPTAFLRFFDEQPQDRLKLAKYPVPSSIADSEPSGSFQGIGPHKDSSFLTFLLQGTPHRGLEVQNKSGEWIPAPPIPGTLVVNIGRMFEALTGGVVTATTHRVSLEEKNFVDRDGRPLGPRFSFPMFQLLALDLRRDQMTLDMPPHIVKLAKEIKVMSDAEKFFEEMFRDCAGSGLFMARVIKHEDVARKWYPDVLDNVLKAQKAELGH</sequence>
<dbReference type="InterPro" id="IPR044861">
    <property type="entry name" value="IPNS-like_FE2OG_OXY"/>
</dbReference>